<keyword evidence="1" id="KW-0378">Hydrolase</keyword>
<dbReference type="RefSeq" id="WP_121088614.1">
    <property type="nucleotide sequence ID" value="NZ_RBZU01000010.1"/>
</dbReference>
<name>A0A494XFN9_9BURK</name>
<dbReference type="SUPFAM" id="SSF50494">
    <property type="entry name" value="Trypsin-like serine proteases"/>
    <property type="match status" value="1"/>
</dbReference>
<evidence type="ECO:0000313" key="2">
    <source>
        <dbReference type="Proteomes" id="UP000270342"/>
    </source>
</evidence>
<dbReference type="GO" id="GO:0008233">
    <property type="term" value="F:peptidase activity"/>
    <property type="evidence" value="ECO:0007669"/>
    <property type="project" value="UniProtKB-KW"/>
</dbReference>
<keyword evidence="2" id="KW-1185">Reference proteome</keyword>
<dbReference type="InterPro" id="IPR009003">
    <property type="entry name" value="Peptidase_S1_PA"/>
</dbReference>
<dbReference type="Proteomes" id="UP000270342">
    <property type="component" value="Unassembled WGS sequence"/>
</dbReference>
<proteinExistence type="predicted"/>
<dbReference type="AlphaFoldDB" id="A0A494XFN9"/>
<dbReference type="Pfam" id="PF13365">
    <property type="entry name" value="Trypsin_2"/>
    <property type="match status" value="1"/>
</dbReference>
<dbReference type="GO" id="GO:0006508">
    <property type="term" value="P:proteolysis"/>
    <property type="evidence" value="ECO:0007669"/>
    <property type="project" value="UniProtKB-KW"/>
</dbReference>
<evidence type="ECO:0000313" key="1">
    <source>
        <dbReference type="EMBL" id="RKP49565.1"/>
    </source>
</evidence>
<accession>A0A494XFN9</accession>
<organism evidence="1 2">
    <name type="scientific">Pararobbsia silviterrae</name>
    <dbReference type="NCBI Taxonomy" id="1792498"/>
    <lineage>
        <taxon>Bacteria</taxon>
        <taxon>Pseudomonadati</taxon>
        <taxon>Pseudomonadota</taxon>
        <taxon>Betaproteobacteria</taxon>
        <taxon>Burkholderiales</taxon>
        <taxon>Burkholderiaceae</taxon>
        <taxon>Pararobbsia</taxon>
    </lineage>
</organism>
<dbReference type="OrthoDB" id="7191282at2"/>
<protein>
    <submittedName>
        <fullName evidence="1">Serine protease</fullName>
    </submittedName>
</protein>
<reference evidence="1 2" key="1">
    <citation type="submission" date="2018-10" db="EMBL/GenBank/DDBJ databases">
        <title>Robbsia sp. DHC34, isolated from soil.</title>
        <authorList>
            <person name="Gao Z.-H."/>
            <person name="Qiu L.-H."/>
        </authorList>
    </citation>
    <scope>NUCLEOTIDE SEQUENCE [LARGE SCALE GENOMIC DNA]</scope>
    <source>
        <strain evidence="1 2">DHC34</strain>
    </source>
</reference>
<dbReference type="EMBL" id="RBZU01000010">
    <property type="protein sequence ID" value="RKP49565.1"/>
    <property type="molecule type" value="Genomic_DNA"/>
</dbReference>
<dbReference type="Gene3D" id="2.40.10.120">
    <property type="match status" value="1"/>
</dbReference>
<comment type="caution">
    <text evidence="1">The sequence shown here is derived from an EMBL/GenBank/DDBJ whole genome shotgun (WGS) entry which is preliminary data.</text>
</comment>
<keyword evidence="1" id="KW-0645">Protease</keyword>
<gene>
    <name evidence="1" type="ORF">D7S86_19880</name>
</gene>
<sequence>MNEERGIVKFYSSSNGDEWLLSRTQSEGLRIKHVPNQASGGVVSEMSLETFLSGQNSGPEHETLRDLISMLNRPGVMLNDSPHATHGIAASNSEPFEENRGDLRADSLLLAVVRIKTFRNQQVLTNASGFFFKRSGRLFLATSRHVLCDEASRHLPDSLQIELHIDNCNLGQSVWFSIPLYSNEQALWRQAEDDEGTIDVAVVEINRNALPESAFICFFEPEHLVVPRDAVEIGSSILIVGFPLGFHDTLHHLAVARQGVLASAFGFRFQGKGVFVTDARMHRGTSGAPVVVRVETLSVANRELPWALLGVHSSSIDMSGRDLNADDSLGLNSAWYAEVLMTLTRS</sequence>